<dbReference type="RefSeq" id="WP_340329656.1">
    <property type="nucleotide sequence ID" value="NZ_JAZHOF010000004.1"/>
</dbReference>
<dbReference type="GO" id="GO:0003700">
    <property type="term" value="F:DNA-binding transcription factor activity"/>
    <property type="evidence" value="ECO:0007669"/>
    <property type="project" value="TreeGrafter"/>
</dbReference>
<organism evidence="4 5">
    <name type="scientific">Microbaculum marinum</name>
    <dbReference type="NCBI Taxonomy" id="1764581"/>
    <lineage>
        <taxon>Bacteria</taxon>
        <taxon>Pseudomonadati</taxon>
        <taxon>Pseudomonadota</taxon>
        <taxon>Alphaproteobacteria</taxon>
        <taxon>Hyphomicrobiales</taxon>
        <taxon>Tepidamorphaceae</taxon>
        <taxon>Microbaculum</taxon>
    </lineage>
</organism>
<feature type="domain" description="HTH tetR-type" evidence="3">
    <location>
        <begin position="3"/>
        <end position="63"/>
    </location>
</feature>
<dbReference type="Pfam" id="PF00440">
    <property type="entry name" value="TetR_N"/>
    <property type="match status" value="1"/>
</dbReference>
<protein>
    <submittedName>
        <fullName evidence="4">TetR/AcrR family transcriptional regulator</fullName>
    </submittedName>
</protein>
<dbReference type="SUPFAM" id="SSF46689">
    <property type="entry name" value="Homeodomain-like"/>
    <property type="match status" value="1"/>
</dbReference>
<keyword evidence="1 2" id="KW-0238">DNA-binding</keyword>
<dbReference type="AlphaFoldDB" id="A0AAW9RWN3"/>
<dbReference type="InterPro" id="IPR050109">
    <property type="entry name" value="HTH-type_TetR-like_transc_reg"/>
</dbReference>
<dbReference type="InterPro" id="IPR036271">
    <property type="entry name" value="Tet_transcr_reg_TetR-rel_C_sf"/>
</dbReference>
<keyword evidence="5" id="KW-1185">Reference proteome</keyword>
<sequence length="192" mass="20821">MSENTVENILAVARAQVQAHGYDGLNFRDIASRVGIRAPSLYHHFPSKAALGAAVARRYCDDVKAALDAVSRANDSPSACLQAYPGIFRKALDGDSRICLASFLSAQIDDVPEKLRTEIRAFIHINVTWLAERLSASAPDDTAMRRADAIYAAVAGAQLTARGSGGLRRYDDIIATYRNVGLFRPDSIPSEQ</sequence>
<evidence type="ECO:0000259" key="3">
    <source>
        <dbReference type="PROSITE" id="PS50977"/>
    </source>
</evidence>
<dbReference type="InterPro" id="IPR001647">
    <property type="entry name" value="HTH_TetR"/>
</dbReference>
<dbReference type="SUPFAM" id="SSF48498">
    <property type="entry name" value="Tetracyclin repressor-like, C-terminal domain"/>
    <property type="match status" value="1"/>
</dbReference>
<dbReference type="Proteomes" id="UP001378188">
    <property type="component" value="Unassembled WGS sequence"/>
</dbReference>
<dbReference type="PANTHER" id="PTHR30055:SF219">
    <property type="entry name" value="TRANSCRIPTIONAL REGULATORY PROTEIN"/>
    <property type="match status" value="1"/>
</dbReference>
<dbReference type="Gene3D" id="1.10.357.10">
    <property type="entry name" value="Tetracycline Repressor, domain 2"/>
    <property type="match status" value="1"/>
</dbReference>
<proteinExistence type="predicted"/>
<evidence type="ECO:0000313" key="4">
    <source>
        <dbReference type="EMBL" id="MEJ8571956.1"/>
    </source>
</evidence>
<evidence type="ECO:0000313" key="5">
    <source>
        <dbReference type="Proteomes" id="UP001378188"/>
    </source>
</evidence>
<dbReference type="GO" id="GO:0000976">
    <property type="term" value="F:transcription cis-regulatory region binding"/>
    <property type="evidence" value="ECO:0007669"/>
    <property type="project" value="TreeGrafter"/>
</dbReference>
<dbReference type="PRINTS" id="PR00455">
    <property type="entry name" value="HTHTETR"/>
</dbReference>
<comment type="caution">
    <text evidence="4">The sequence shown here is derived from an EMBL/GenBank/DDBJ whole genome shotgun (WGS) entry which is preliminary data.</text>
</comment>
<reference evidence="4 5" key="1">
    <citation type="submission" date="2024-02" db="EMBL/GenBank/DDBJ databases">
        <title>Genome analysis and characterization of Microbaculum marinisediminis sp. nov., isolated from marine sediment.</title>
        <authorList>
            <person name="Du Z.-J."/>
            <person name="Ye Y.-Q."/>
            <person name="Zhang Z.-R."/>
            <person name="Yuan S.-M."/>
            <person name="Zhang X.-Y."/>
        </authorList>
    </citation>
    <scope>NUCLEOTIDE SEQUENCE [LARGE SCALE GENOMIC DNA]</scope>
    <source>
        <strain evidence="4 5">SDUM1044001</strain>
    </source>
</reference>
<dbReference type="InterPro" id="IPR009057">
    <property type="entry name" value="Homeodomain-like_sf"/>
</dbReference>
<evidence type="ECO:0000256" key="1">
    <source>
        <dbReference type="ARBA" id="ARBA00023125"/>
    </source>
</evidence>
<dbReference type="EMBL" id="JAZHOF010000004">
    <property type="protein sequence ID" value="MEJ8571956.1"/>
    <property type="molecule type" value="Genomic_DNA"/>
</dbReference>
<dbReference type="PROSITE" id="PS50977">
    <property type="entry name" value="HTH_TETR_2"/>
    <property type="match status" value="1"/>
</dbReference>
<gene>
    <name evidence="4" type="ORF">V3328_10760</name>
</gene>
<accession>A0AAW9RWN3</accession>
<feature type="DNA-binding region" description="H-T-H motif" evidence="2">
    <location>
        <begin position="26"/>
        <end position="45"/>
    </location>
</feature>
<name>A0AAW9RWN3_9HYPH</name>
<evidence type="ECO:0000256" key="2">
    <source>
        <dbReference type="PROSITE-ProRule" id="PRU00335"/>
    </source>
</evidence>
<dbReference type="PANTHER" id="PTHR30055">
    <property type="entry name" value="HTH-TYPE TRANSCRIPTIONAL REGULATOR RUTR"/>
    <property type="match status" value="1"/>
</dbReference>